<organism evidence="11">
    <name type="scientific">Cacopsylla melanoneura</name>
    <dbReference type="NCBI Taxonomy" id="428564"/>
    <lineage>
        <taxon>Eukaryota</taxon>
        <taxon>Metazoa</taxon>
        <taxon>Ecdysozoa</taxon>
        <taxon>Arthropoda</taxon>
        <taxon>Hexapoda</taxon>
        <taxon>Insecta</taxon>
        <taxon>Pterygota</taxon>
        <taxon>Neoptera</taxon>
        <taxon>Paraneoptera</taxon>
        <taxon>Hemiptera</taxon>
        <taxon>Sternorrhyncha</taxon>
        <taxon>Psylloidea</taxon>
        <taxon>Psyllidae</taxon>
        <taxon>Psyllinae</taxon>
        <taxon>Cacopsylla</taxon>
    </lineage>
</organism>
<evidence type="ECO:0000256" key="5">
    <source>
        <dbReference type="ARBA" id="ARBA00022833"/>
    </source>
</evidence>
<dbReference type="PROSITE" id="PS50157">
    <property type="entry name" value="ZINC_FINGER_C2H2_2"/>
    <property type="match status" value="7"/>
</dbReference>
<dbReference type="SMART" id="SM00355">
    <property type="entry name" value="ZnF_C2H2"/>
    <property type="match status" value="7"/>
</dbReference>
<proteinExistence type="predicted"/>
<feature type="region of interest" description="Disordered" evidence="9">
    <location>
        <begin position="17"/>
        <end position="58"/>
    </location>
</feature>
<dbReference type="InterPro" id="IPR050589">
    <property type="entry name" value="Ikaros_C2H2-ZF"/>
</dbReference>
<evidence type="ECO:0000259" key="10">
    <source>
        <dbReference type="PROSITE" id="PS50157"/>
    </source>
</evidence>
<dbReference type="SUPFAM" id="SSF57667">
    <property type="entry name" value="beta-beta-alpha zinc fingers"/>
    <property type="match status" value="3"/>
</dbReference>
<evidence type="ECO:0000256" key="1">
    <source>
        <dbReference type="ARBA" id="ARBA00004123"/>
    </source>
</evidence>
<dbReference type="InterPro" id="IPR013087">
    <property type="entry name" value="Znf_C2H2_type"/>
</dbReference>
<reference evidence="11" key="1">
    <citation type="submission" date="2021-05" db="EMBL/GenBank/DDBJ databases">
        <authorList>
            <person name="Alioto T."/>
            <person name="Alioto T."/>
            <person name="Gomez Garrido J."/>
        </authorList>
    </citation>
    <scope>NUCLEOTIDE SEQUENCE</scope>
</reference>
<keyword evidence="6" id="KW-0238">DNA-binding</keyword>
<accession>A0A8D8LWD1</accession>
<feature type="region of interest" description="Disordered" evidence="9">
    <location>
        <begin position="243"/>
        <end position="276"/>
    </location>
</feature>
<dbReference type="GO" id="GO:0008270">
    <property type="term" value="F:zinc ion binding"/>
    <property type="evidence" value="ECO:0007669"/>
    <property type="project" value="UniProtKB-KW"/>
</dbReference>
<comment type="subcellular location">
    <subcellularLocation>
        <location evidence="1">Nucleus</location>
    </subcellularLocation>
</comment>
<feature type="domain" description="C2H2-type" evidence="10">
    <location>
        <begin position="452"/>
        <end position="480"/>
    </location>
</feature>
<feature type="domain" description="C2H2-type" evidence="10">
    <location>
        <begin position="424"/>
        <end position="452"/>
    </location>
</feature>
<sequence>MNLPNHLNETLVYNNYGSNATQAPSRRESLDYNSPQSSTSNVQNGSNVPYESTSETPNYYHHLSSNEKFEFLKSLSVSFPSTSYSMNHLLPSTSGHPYLRDNLAGTVKSEFSGHERGSHGAANGYGGVGAMYNEEVDVKPAYQTLEGYNLKHMDSALFSNSPMQNNTSSYTMQGSTQQSLAQKLVLAKINGSKYQVTSKPGRKRGKGAIKTDQVQQQDLATSSEYRVVHQSNASLANYRVVKHEEAEDEDDDSDGSERLVVEPEYTPRTPHSASEFDRSQFEKTFQNYSMTTTPSRGKPVNGAAGGGPIKKFPCDKCPKSFTLKQNLTYHVNSIHLGVRIQCDLCAKSFAHKPNLIAHMASAHNGVRFKCDHCVKSFNQKPNLISHIKSVHEGIKYKCEECTKTFAQKQNLLSHVQAIHMGIKYTCEVCSKSYNQVTNLLSHMSTVHQAQKYKCAECGRLFAQEHTLRSHTLSVHAGTRFTCRTCGDLFDSKRDLTEHVTEHHPGVNVVRETRGRPRKVNAAAVGVSGAAMPVSSSVAGSECSMSRVGEEREDDVNMREGESEEEYERERK</sequence>
<dbReference type="Pfam" id="PF00096">
    <property type="entry name" value="zf-C2H2"/>
    <property type="match status" value="6"/>
</dbReference>
<keyword evidence="2" id="KW-0479">Metal-binding</keyword>
<keyword evidence="7" id="KW-0539">Nucleus</keyword>
<feature type="region of interest" description="Disordered" evidence="9">
    <location>
        <begin position="195"/>
        <end position="225"/>
    </location>
</feature>
<keyword evidence="4 8" id="KW-0863">Zinc-finger</keyword>
<feature type="region of interest" description="Disordered" evidence="9">
    <location>
        <begin position="533"/>
        <end position="571"/>
    </location>
</feature>
<dbReference type="AlphaFoldDB" id="A0A8D8LWD1"/>
<dbReference type="GO" id="GO:0006357">
    <property type="term" value="P:regulation of transcription by RNA polymerase II"/>
    <property type="evidence" value="ECO:0007669"/>
    <property type="project" value="TreeGrafter"/>
</dbReference>
<dbReference type="GO" id="GO:0000978">
    <property type="term" value="F:RNA polymerase II cis-regulatory region sequence-specific DNA binding"/>
    <property type="evidence" value="ECO:0007669"/>
    <property type="project" value="TreeGrafter"/>
</dbReference>
<protein>
    <submittedName>
        <fullName evidence="11">Zinc finger protein 1 homolog</fullName>
    </submittedName>
</protein>
<feature type="domain" description="C2H2-type" evidence="10">
    <location>
        <begin position="368"/>
        <end position="396"/>
    </location>
</feature>
<evidence type="ECO:0000256" key="6">
    <source>
        <dbReference type="ARBA" id="ARBA00023125"/>
    </source>
</evidence>
<evidence type="ECO:0000256" key="3">
    <source>
        <dbReference type="ARBA" id="ARBA00022737"/>
    </source>
</evidence>
<dbReference type="GO" id="GO:0003700">
    <property type="term" value="F:DNA-binding transcription factor activity"/>
    <property type="evidence" value="ECO:0007669"/>
    <property type="project" value="TreeGrafter"/>
</dbReference>
<evidence type="ECO:0000256" key="9">
    <source>
        <dbReference type="SAM" id="MobiDB-lite"/>
    </source>
</evidence>
<evidence type="ECO:0000256" key="2">
    <source>
        <dbReference type="ARBA" id="ARBA00022723"/>
    </source>
</evidence>
<feature type="domain" description="C2H2-type" evidence="10">
    <location>
        <begin position="480"/>
        <end position="508"/>
    </location>
</feature>
<dbReference type="PANTHER" id="PTHR24404:SF114">
    <property type="entry name" value="KLUMPFUSS, ISOFORM B-RELATED"/>
    <property type="match status" value="1"/>
</dbReference>
<feature type="domain" description="C2H2-type" evidence="10">
    <location>
        <begin position="396"/>
        <end position="424"/>
    </location>
</feature>
<feature type="domain" description="C2H2-type" evidence="10">
    <location>
        <begin position="340"/>
        <end position="368"/>
    </location>
</feature>
<keyword evidence="3" id="KW-0677">Repeat</keyword>
<dbReference type="PROSITE" id="PS00028">
    <property type="entry name" value="ZINC_FINGER_C2H2_1"/>
    <property type="match status" value="7"/>
</dbReference>
<feature type="domain" description="C2H2-type" evidence="10">
    <location>
        <begin position="312"/>
        <end position="340"/>
    </location>
</feature>
<dbReference type="InterPro" id="IPR036236">
    <property type="entry name" value="Znf_C2H2_sf"/>
</dbReference>
<feature type="compositionally biased region" description="Polar residues" evidence="9">
    <location>
        <begin position="212"/>
        <end position="225"/>
    </location>
</feature>
<feature type="compositionally biased region" description="Acidic residues" evidence="9">
    <location>
        <begin position="561"/>
        <end position="571"/>
    </location>
</feature>
<feature type="compositionally biased region" description="Polar residues" evidence="9">
    <location>
        <begin position="31"/>
        <end position="57"/>
    </location>
</feature>
<evidence type="ECO:0000313" key="11">
    <source>
        <dbReference type="EMBL" id="CAG6617864.1"/>
    </source>
</evidence>
<evidence type="ECO:0000256" key="7">
    <source>
        <dbReference type="ARBA" id="ARBA00023242"/>
    </source>
</evidence>
<keyword evidence="5" id="KW-0862">Zinc</keyword>
<dbReference type="PANTHER" id="PTHR24404">
    <property type="entry name" value="ZINC FINGER PROTEIN"/>
    <property type="match status" value="1"/>
</dbReference>
<dbReference type="GO" id="GO:0005634">
    <property type="term" value="C:nucleus"/>
    <property type="evidence" value="ECO:0007669"/>
    <property type="project" value="UniProtKB-SubCell"/>
</dbReference>
<name>A0A8D8LWD1_9HEMI</name>
<dbReference type="Gene3D" id="3.30.160.60">
    <property type="entry name" value="Classic Zinc Finger"/>
    <property type="match status" value="6"/>
</dbReference>
<dbReference type="EMBL" id="HBUF01040127">
    <property type="protein sequence ID" value="CAG6617864.1"/>
    <property type="molecule type" value="Transcribed_RNA"/>
</dbReference>
<evidence type="ECO:0000256" key="4">
    <source>
        <dbReference type="ARBA" id="ARBA00022771"/>
    </source>
</evidence>
<evidence type="ECO:0000256" key="8">
    <source>
        <dbReference type="PROSITE-ProRule" id="PRU00042"/>
    </source>
</evidence>